<reference evidence="7 8" key="1">
    <citation type="submission" date="2019-10" db="EMBL/GenBank/DDBJ databases">
        <title>Bacillus aerolatum sp. nov., isolated from bioaerosol of sport playgrounds.</title>
        <authorList>
            <person name="Chen P."/>
            <person name="Zhang G."/>
        </authorList>
    </citation>
    <scope>NUCLEOTIDE SEQUENCE [LARGE SCALE GENOMIC DNA]</scope>
    <source>
        <strain evidence="7 8">CX253</strain>
    </source>
</reference>
<evidence type="ECO:0000256" key="4">
    <source>
        <dbReference type="ARBA" id="ARBA00023235"/>
    </source>
</evidence>
<evidence type="ECO:0000256" key="2">
    <source>
        <dbReference type="ARBA" id="ARBA00008465"/>
    </source>
</evidence>
<dbReference type="SUPFAM" id="SSF52242">
    <property type="entry name" value="Cobalamin (vitamin B12)-binding domain"/>
    <property type="match status" value="1"/>
</dbReference>
<dbReference type="Pfam" id="PF01642">
    <property type="entry name" value="MM_CoA_mutase"/>
    <property type="match status" value="1"/>
</dbReference>
<dbReference type="SUPFAM" id="SSF51703">
    <property type="entry name" value="Cobalamin (vitamin B12)-dependent enzymes"/>
    <property type="match status" value="1"/>
</dbReference>
<organism evidence="7 8">
    <name type="scientific">Bacillus aerolatus</name>
    <dbReference type="NCBI Taxonomy" id="2653354"/>
    <lineage>
        <taxon>Bacteria</taxon>
        <taxon>Bacillati</taxon>
        <taxon>Bacillota</taxon>
        <taxon>Bacilli</taxon>
        <taxon>Bacillales</taxon>
        <taxon>Bacillaceae</taxon>
        <taxon>Bacillus</taxon>
    </lineage>
</organism>
<keyword evidence="5" id="KW-0170">Cobalt</keyword>
<evidence type="ECO:0000256" key="3">
    <source>
        <dbReference type="ARBA" id="ARBA00022628"/>
    </source>
</evidence>
<dbReference type="GO" id="GO:0046872">
    <property type="term" value="F:metal ion binding"/>
    <property type="evidence" value="ECO:0007669"/>
    <property type="project" value="InterPro"/>
</dbReference>
<gene>
    <name evidence="7" type="ORF">F9802_01390</name>
</gene>
<comment type="cofactor">
    <cofactor evidence="1">
        <name>adenosylcob(III)alamin</name>
        <dbReference type="ChEBI" id="CHEBI:18408"/>
    </cofactor>
</comment>
<dbReference type="EMBL" id="WEIO01000001">
    <property type="protein sequence ID" value="KAB7708828.1"/>
    <property type="molecule type" value="Genomic_DNA"/>
</dbReference>
<evidence type="ECO:0000313" key="8">
    <source>
        <dbReference type="Proteomes" id="UP000429595"/>
    </source>
</evidence>
<keyword evidence="4" id="KW-0413">Isomerase</keyword>
<keyword evidence="3" id="KW-0846">Cobalamin</keyword>
<evidence type="ECO:0000256" key="5">
    <source>
        <dbReference type="ARBA" id="ARBA00023285"/>
    </source>
</evidence>
<name>A0A6I1FJG7_9BACI</name>
<evidence type="ECO:0000313" key="7">
    <source>
        <dbReference type="EMBL" id="KAB7708828.1"/>
    </source>
</evidence>
<comment type="caution">
    <text evidence="7">The sequence shown here is derived from an EMBL/GenBank/DDBJ whole genome shotgun (WGS) entry which is preliminary data.</text>
</comment>
<dbReference type="InterPro" id="IPR016176">
    <property type="entry name" value="Cbl-dep_enz_cat"/>
</dbReference>
<dbReference type="InterPro" id="IPR036724">
    <property type="entry name" value="Cobalamin-bd_sf"/>
</dbReference>
<evidence type="ECO:0000256" key="1">
    <source>
        <dbReference type="ARBA" id="ARBA00001922"/>
    </source>
</evidence>
<dbReference type="RefSeq" id="WP_152149355.1">
    <property type="nucleotide sequence ID" value="NZ_WEIO01000001.1"/>
</dbReference>
<dbReference type="Proteomes" id="UP000429595">
    <property type="component" value="Unassembled WGS sequence"/>
</dbReference>
<dbReference type="GO" id="GO:0016866">
    <property type="term" value="F:intramolecular transferase activity"/>
    <property type="evidence" value="ECO:0007669"/>
    <property type="project" value="InterPro"/>
</dbReference>
<dbReference type="Gene3D" id="3.20.20.240">
    <property type="entry name" value="Methylmalonyl-CoA mutase"/>
    <property type="match status" value="1"/>
</dbReference>
<proteinExistence type="inferred from homology"/>
<dbReference type="AlphaFoldDB" id="A0A6I1FJG7"/>
<keyword evidence="8" id="KW-1185">Reference proteome</keyword>
<dbReference type="Gene3D" id="3.40.50.280">
    <property type="entry name" value="Cobalamin-binding domain"/>
    <property type="match status" value="1"/>
</dbReference>
<dbReference type="PANTHER" id="PTHR48101:SF1">
    <property type="entry name" value="METHYLMALONYL-COA MUTASE, LARGE SUBUNIT"/>
    <property type="match status" value="1"/>
</dbReference>
<dbReference type="InterPro" id="IPR006099">
    <property type="entry name" value="MeMalonylCoA_mutase_a/b_cat"/>
</dbReference>
<accession>A0A6I1FJG7</accession>
<protein>
    <submittedName>
        <fullName evidence="7">Methylmalonyl-CoA mutase</fullName>
    </submittedName>
</protein>
<comment type="similarity">
    <text evidence="2">Belongs to the methylmalonyl-CoA mutase family.</text>
</comment>
<dbReference type="GO" id="GO:0031419">
    <property type="term" value="F:cobalamin binding"/>
    <property type="evidence" value="ECO:0007669"/>
    <property type="project" value="UniProtKB-KW"/>
</dbReference>
<evidence type="ECO:0000259" key="6">
    <source>
        <dbReference type="Pfam" id="PF01642"/>
    </source>
</evidence>
<dbReference type="PANTHER" id="PTHR48101">
    <property type="entry name" value="METHYLMALONYL-COA MUTASE, MITOCHONDRIAL-RELATED"/>
    <property type="match status" value="1"/>
</dbReference>
<feature type="domain" description="Methylmalonyl-CoA mutase alpha/beta chain catalytic" evidence="6">
    <location>
        <begin position="116"/>
        <end position="474"/>
    </location>
</feature>
<sequence>MGIQEMKSQQFPEVTMEEWQKTAEASLKGKPLEALYTTTYENISIKPLYSPEEAEAARAEQYPGEPAYTRGFFKGGYIQRPWKNAHSLLADTPTRLKEKLSVALQEGQNAVSFAVEEVPNMTLAEFSGLPVNEQPLYINTKEHFLAIASFLLKGEAGKTSGAAGTDLLSLYAKKGLIPGEQALALQIEAIEELKEAFPELKTIRIDTVPYHEAGANAFQEISIALAEAVFWFERLKEKGWSPEETAENIHFHFAIGSQFFMETAKLRAFRKAWTALCDAYSITGDAVKVMVGAETSAFTLSKLDRHVNILRTGSEAFSALVGGVGFLQVTPFDKVNGQSTPLGERIAKNIPLILKNESHLGKVVDPAGGSYYIETLTAELSKTAWEHFLTIEEAGGILSILQAGTLQEELAAVLEKRNKDLAVRTKSMIGTNIYADLSEQVPSGKPKPEVLLAENTVSSFKEIAKKVNDQTTLAELHVKDSGSAIIPVKAQRLAEPFERLRERAERIQSSGNTLEAGLICLGKLKEFKPRADFVTGVLSTGGISVKSSGECQSAEEAVQFVKESGLAYYCICGKDEAYETFDPQLIETIKQTGAAVQVDLAGRLPAEAEVEWKKSGLDGYVHAGQNILEKLSALLELWEGETTHE</sequence>